<organism evidence="2 3">
    <name type="scientific">Stenotrophomonas maltophilia</name>
    <name type="common">Pseudomonas maltophilia</name>
    <name type="synonym">Xanthomonas maltophilia</name>
    <dbReference type="NCBI Taxonomy" id="40324"/>
    <lineage>
        <taxon>Bacteria</taxon>
        <taxon>Pseudomonadati</taxon>
        <taxon>Pseudomonadota</taxon>
        <taxon>Gammaproteobacteria</taxon>
        <taxon>Lysobacterales</taxon>
        <taxon>Lysobacteraceae</taxon>
        <taxon>Stenotrophomonas</taxon>
        <taxon>Stenotrophomonas maltophilia group</taxon>
    </lineage>
</organism>
<dbReference type="Proteomes" id="UP001218208">
    <property type="component" value="Unassembled WGS sequence"/>
</dbReference>
<gene>
    <name evidence="2" type="ORF">QEG23_001586</name>
</gene>
<comment type="caution">
    <text evidence="2">The sequence shown here is derived from an EMBL/GenBank/DDBJ whole genome shotgun (WGS) entry which is preliminary data.</text>
</comment>
<accession>A0AAI9BYN3</accession>
<name>A0AAI9BYN3_STEMA</name>
<feature type="region of interest" description="Disordered" evidence="1">
    <location>
        <begin position="635"/>
        <end position="658"/>
    </location>
</feature>
<dbReference type="EMBL" id="ABLOJW010000007">
    <property type="protein sequence ID" value="EKT4092087.1"/>
    <property type="molecule type" value="Genomic_DNA"/>
</dbReference>
<evidence type="ECO:0000256" key="1">
    <source>
        <dbReference type="SAM" id="MobiDB-lite"/>
    </source>
</evidence>
<evidence type="ECO:0000313" key="2">
    <source>
        <dbReference type="EMBL" id="EKT4092087.1"/>
    </source>
</evidence>
<proteinExistence type="predicted"/>
<dbReference type="RefSeq" id="WP_153854448.1">
    <property type="nucleotide sequence ID" value="NZ_JAVTIG010000062.1"/>
</dbReference>
<feature type="compositionally biased region" description="Low complexity" evidence="1">
    <location>
        <begin position="641"/>
        <end position="652"/>
    </location>
</feature>
<evidence type="ECO:0000313" key="3">
    <source>
        <dbReference type="Proteomes" id="UP001218208"/>
    </source>
</evidence>
<reference evidence="2" key="1">
    <citation type="submission" date="2022-07" db="EMBL/GenBank/DDBJ databases">
        <authorList>
            <consortium name="DAFM: The Division of Animal and Food Microbiology"/>
        </authorList>
    </citation>
    <scope>NUCLEOTIDE SEQUENCE</scope>
    <source>
        <strain evidence="2">19MO01SH01-2</strain>
    </source>
</reference>
<dbReference type="AlphaFoldDB" id="A0AAI9BYN3"/>
<protein>
    <submittedName>
        <fullName evidence="2">DUF1631 domain-containing protein</fullName>
    </submittedName>
</protein>
<dbReference type="Pfam" id="PF07793">
    <property type="entry name" value="DUF1631"/>
    <property type="match status" value="1"/>
</dbReference>
<dbReference type="InterPro" id="IPR012434">
    <property type="entry name" value="DUF1631"/>
</dbReference>
<sequence>MSAVFSITSADKARLAASNLPPRVRELLGALIGLCRQTLAAPLILTVEALEQTLLHDADRARNPQLQAELMAQRGQLHAFSGHFADRMLNAVADALIRLREPATGASVGATPPPLPGMLGLSLVDEHEVDRDLLLTEMIRRETLRSTNTLNLLGQRLGVLAAAPAFEADTLPLAPQALCAMLRRIAEQDALSVEVQLALYRSFERQVLERLGDILDRANALLAQHGVLPGLVYTPYLARSSSTRRIITQSVGGGRATQPAKRAAAPLTGWNGSAPAGSWSSLVQDAFQDGGATGAALPGLTTATGSALHELLQQARHASAAPADRDAVPSAAVDAVLARLQAQSSSATGVADLQAAVVAQLRSEHGTQAQLGSHDRDNLDLLRMLMQQVQQQQRPDPVPAALLARLQVPLARAAMADPGFFVRDEHPARELLNQIAEVGANWLGDDDVDPQLLQRMAQSVQGLLGQDARTPEAFATANEDVQQHQRAAAHRAELAERRHVEAARGKERLELARRQASAQIDQCCDTQEPPRFVQTLLRQAWADALTLTRLRHGDDSPQWQERLQQTQRIAAITAQAVDAPGGTDAALAADVEAALLQVGYHAEEAAAVARRLATPGGEDESTSRTELSARLKARARLGEHAGTPTGTAPATPRSSAEEAAYQQLSTLPFGSWFDIDTGDGTLRRQRLSWYSLLTGHALFVNPRGQKIAETDLDTLARQISAGRAQLVTEDKARLVDRAWEASLGALRALAAGHTQETSA</sequence>